<dbReference type="Proteomes" id="UP000245626">
    <property type="component" value="Unassembled WGS sequence"/>
</dbReference>
<proteinExistence type="predicted"/>
<evidence type="ECO:0000313" key="1">
    <source>
        <dbReference type="EMBL" id="PWN50331.1"/>
    </source>
</evidence>
<sequence length="1097" mass="112855">MVATIDKTSFGLSQSSSGDDKKNSKISMISTPLAISSLSSPSDNLYSTSNGNSPRGSGLIRKASSSGKGKERAFDREQHGDGEQSRLEKSKTEAQDEDSDADSVERSLSSPPYNQASELPSGRDPPQPSQNSTNRDGPGAIPSSSTTESEAAIRGARELILEALRRNSGSAAASSDSGHTPARPIRPLPRQGSTGPETASQLASAVSPIVERDPLAAERARAREQIRSVLGQAPPGTAPSHGGVLGSDQTAAPSSTLAALLGDVFGFRRPQGASDSPATGPGAVGSNASAVGSATNEGQGLGMGNAAQRQPFNPAAHGGTSVIVQGALIARTVPSRPQSSQGSPSPAENPSSSPGHPLSTTRHTYGSSASGLRSRAEANSNLAANDPLARTASSPDIRAPHSSAIAGNNESPGQRTTSPQTAAGRLSQGTGGLRMGEEQEPQAATLEEQAAMLSRILGIATAATAASLVSPTTAQGGFDRSALQDSLQSMQTPPPTGAGASLPSPDSAASVNSSRLSSERLAASVPSQQPAPPSSHPASGASATSSSITSSLGLGQGLRGRLAALSNRVRSVSTGDRFNRDRDASSTPVRPPQSESQLAASLLQARRRSSASLRGSAGQNGRPREEAFTAQMLSQMMRDSINQMEDERRRAAGTDVLVDQASTGNNSEASVTNANEATAPASAGRSSGPNDVAGPLHRVREGLPLPEGEPGSFGYFLHHLLRDLHVAVQGIRPDGGGRLNVANVGTGAYGQTGTEVTNGAEVLDADGDEHMADAVSPAREGLRDLSGTTDSSASSSEVTEVDNETRRRRERDLEGGQLSFFRLFRFEPVAPSTLIPCVVVGVRSLGYREGAGATTAEGPGSHSTALHSQAGVIPPGATLQEQRDVLAAQNGSPPSADSGNPIASVGSADDRTNQQGPGASATTTTTEETLPASRFLLFVSGGRYPENHPLLTANPSAAGRDLMILMELLGTMASMGPAKPSTVTAEEIEKSGLRKVKGGSIRDLCDRGEVKENTVERCTVCLEDWTEDDDCRLLACQHVFHASCVDRWLTSSSNTCPMCRRQGVTKDGTSAGEMPPDSQNPSTAAAAAAEAARLAGM</sequence>
<name>A0ACD0NX41_9BASI</name>
<organism evidence="1 2">
    <name type="scientific">Violaceomyces palustris</name>
    <dbReference type="NCBI Taxonomy" id="1673888"/>
    <lineage>
        <taxon>Eukaryota</taxon>
        <taxon>Fungi</taxon>
        <taxon>Dikarya</taxon>
        <taxon>Basidiomycota</taxon>
        <taxon>Ustilaginomycotina</taxon>
        <taxon>Ustilaginomycetes</taxon>
        <taxon>Violaceomycetales</taxon>
        <taxon>Violaceomycetaceae</taxon>
        <taxon>Violaceomyces</taxon>
    </lineage>
</organism>
<evidence type="ECO:0000313" key="2">
    <source>
        <dbReference type="Proteomes" id="UP000245626"/>
    </source>
</evidence>
<gene>
    <name evidence="1" type="ORF">IE53DRAFT_410982</name>
</gene>
<accession>A0ACD0NX41</accession>
<reference evidence="1 2" key="1">
    <citation type="journal article" date="2018" name="Mol. Biol. Evol.">
        <title>Broad Genomic Sampling Reveals a Smut Pathogenic Ancestry of the Fungal Clade Ustilaginomycotina.</title>
        <authorList>
            <person name="Kijpornyongpan T."/>
            <person name="Mondo S.J."/>
            <person name="Barry K."/>
            <person name="Sandor L."/>
            <person name="Lee J."/>
            <person name="Lipzen A."/>
            <person name="Pangilinan J."/>
            <person name="LaButti K."/>
            <person name="Hainaut M."/>
            <person name="Henrissat B."/>
            <person name="Grigoriev I.V."/>
            <person name="Spatafora J.W."/>
            <person name="Aime M.C."/>
        </authorList>
    </citation>
    <scope>NUCLEOTIDE SEQUENCE [LARGE SCALE GENOMIC DNA]</scope>
    <source>
        <strain evidence="1 2">SA 807</strain>
    </source>
</reference>
<dbReference type="EMBL" id="KZ819943">
    <property type="protein sequence ID" value="PWN50331.1"/>
    <property type="molecule type" value="Genomic_DNA"/>
</dbReference>
<protein>
    <submittedName>
        <fullName evidence="1">Uncharacterized protein</fullName>
    </submittedName>
</protein>
<keyword evidence="2" id="KW-1185">Reference proteome</keyword>